<evidence type="ECO:0000313" key="2">
    <source>
        <dbReference type="Proteomes" id="UP000299102"/>
    </source>
</evidence>
<dbReference type="EMBL" id="BGZK01000751">
    <property type="protein sequence ID" value="GBP59078.1"/>
    <property type="molecule type" value="Genomic_DNA"/>
</dbReference>
<dbReference type="Proteomes" id="UP000299102">
    <property type="component" value="Unassembled WGS sequence"/>
</dbReference>
<evidence type="ECO:0000313" key="1">
    <source>
        <dbReference type="EMBL" id="GBP59078.1"/>
    </source>
</evidence>
<organism evidence="1 2">
    <name type="scientific">Eumeta variegata</name>
    <name type="common">Bagworm moth</name>
    <name type="synonym">Eumeta japonica</name>
    <dbReference type="NCBI Taxonomy" id="151549"/>
    <lineage>
        <taxon>Eukaryota</taxon>
        <taxon>Metazoa</taxon>
        <taxon>Ecdysozoa</taxon>
        <taxon>Arthropoda</taxon>
        <taxon>Hexapoda</taxon>
        <taxon>Insecta</taxon>
        <taxon>Pterygota</taxon>
        <taxon>Neoptera</taxon>
        <taxon>Endopterygota</taxon>
        <taxon>Lepidoptera</taxon>
        <taxon>Glossata</taxon>
        <taxon>Ditrysia</taxon>
        <taxon>Tineoidea</taxon>
        <taxon>Psychidae</taxon>
        <taxon>Oiketicinae</taxon>
        <taxon>Eumeta</taxon>
    </lineage>
</organism>
<dbReference type="AlphaFoldDB" id="A0A4C1X5N7"/>
<name>A0A4C1X5N7_EUMVA</name>
<gene>
    <name evidence="1" type="ORF">EVAR_39164_1</name>
</gene>
<keyword evidence="2" id="KW-1185">Reference proteome</keyword>
<sequence>MNIRTKYNPSCGRSSRRFISSSRLRRARKWPALGGANGFVKSPGRSTSVITAALSVFIKQFAVLQSLGRRGVAPGHRLCDRLTFAKTKDGVNNNGSHFRSIVEPGNVNLLSQTISVALSESNYKLVRMHIATAGAVKTRIFIELRSKVVDAEDAESPKINTSFANFALYCILFQIEPELAVGLFCPRSCKIFRD</sequence>
<protein>
    <submittedName>
        <fullName evidence="1">Uncharacterized protein</fullName>
    </submittedName>
</protein>
<comment type="caution">
    <text evidence="1">The sequence shown here is derived from an EMBL/GenBank/DDBJ whole genome shotgun (WGS) entry which is preliminary data.</text>
</comment>
<proteinExistence type="predicted"/>
<accession>A0A4C1X5N7</accession>
<reference evidence="1 2" key="1">
    <citation type="journal article" date="2019" name="Commun. Biol.">
        <title>The bagworm genome reveals a unique fibroin gene that provides high tensile strength.</title>
        <authorList>
            <person name="Kono N."/>
            <person name="Nakamura H."/>
            <person name="Ohtoshi R."/>
            <person name="Tomita M."/>
            <person name="Numata K."/>
            <person name="Arakawa K."/>
        </authorList>
    </citation>
    <scope>NUCLEOTIDE SEQUENCE [LARGE SCALE GENOMIC DNA]</scope>
</reference>